<sequence length="264" mass="28281">MGLVRALLFKVIGLREPKVYTAKYIWFSVFLYDGASVAFSLAVLGPSSLALAVQGASQTQTQTPSLQYGAIVRGNKNDPSSMSRSPSPANGLGRSCNVVDLCRQIILSLTDIKGTRVETVVNVTMREGTLNGSVAGLEALAAGATHWFYNKTRSTGQLNFTMDPISNAVNASTMLDLEAVSRGIVHAKPDMYAPTSTNDSDIAPRVAGYFVTKANSTSNVVDLRFYAIDEVSVEEDDMKLVLKCAESILLAGKAYSCTSLQKCC</sequence>
<dbReference type="EMBL" id="JARKNE010000010">
    <property type="protein sequence ID" value="KAK5795120.1"/>
    <property type="molecule type" value="Genomic_DNA"/>
</dbReference>
<organism evidence="1 2">
    <name type="scientific">Gossypium arboreum</name>
    <name type="common">Tree cotton</name>
    <name type="synonym">Gossypium nanking</name>
    <dbReference type="NCBI Taxonomy" id="29729"/>
    <lineage>
        <taxon>Eukaryota</taxon>
        <taxon>Viridiplantae</taxon>
        <taxon>Streptophyta</taxon>
        <taxon>Embryophyta</taxon>
        <taxon>Tracheophyta</taxon>
        <taxon>Spermatophyta</taxon>
        <taxon>Magnoliopsida</taxon>
        <taxon>eudicotyledons</taxon>
        <taxon>Gunneridae</taxon>
        <taxon>Pentapetalae</taxon>
        <taxon>rosids</taxon>
        <taxon>malvids</taxon>
        <taxon>Malvales</taxon>
        <taxon>Malvaceae</taxon>
        <taxon>Malvoideae</taxon>
        <taxon>Gossypium</taxon>
    </lineage>
</organism>
<proteinExistence type="predicted"/>
<evidence type="ECO:0000313" key="1">
    <source>
        <dbReference type="EMBL" id="KAK5795120.1"/>
    </source>
</evidence>
<accession>A0ABR0NJE4</accession>
<name>A0ABR0NJE4_GOSAR</name>
<reference evidence="1 2" key="1">
    <citation type="submission" date="2023-03" db="EMBL/GenBank/DDBJ databases">
        <title>WGS of Gossypium arboreum.</title>
        <authorList>
            <person name="Yu D."/>
        </authorList>
    </citation>
    <scope>NUCLEOTIDE SEQUENCE [LARGE SCALE GENOMIC DNA]</scope>
    <source>
        <tissue evidence="1">Leaf</tissue>
    </source>
</reference>
<protein>
    <submittedName>
        <fullName evidence="1">Uncharacterized protein</fullName>
    </submittedName>
</protein>
<keyword evidence="2" id="KW-1185">Reference proteome</keyword>
<dbReference type="Proteomes" id="UP001358586">
    <property type="component" value="Chromosome 10"/>
</dbReference>
<gene>
    <name evidence="1" type="ORF">PVK06_036377</name>
</gene>
<comment type="caution">
    <text evidence="1">The sequence shown here is derived from an EMBL/GenBank/DDBJ whole genome shotgun (WGS) entry which is preliminary data.</text>
</comment>
<evidence type="ECO:0000313" key="2">
    <source>
        <dbReference type="Proteomes" id="UP001358586"/>
    </source>
</evidence>